<protein>
    <submittedName>
        <fullName evidence="2">NAD-dependent dehydratase</fullName>
    </submittedName>
</protein>
<evidence type="ECO:0000313" key="3">
    <source>
        <dbReference type="Proteomes" id="UP000253410"/>
    </source>
</evidence>
<dbReference type="EMBL" id="QFFJ01000002">
    <property type="protein sequence ID" value="RBL90292.1"/>
    <property type="molecule type" value="Genomic_DNA"/>
</dbReference>
<dbReference type="Pfam" id="PF13460">
    <property type="entry name" value="NAD_binding_10"/>
    <property type="match status" value="1"/>
</dbReference>
<gene>
    <name evidence="2" type="ORF">DF182_27900</name>
</gene>
<dbReference type="PANTHER" id="PTHR43162">
    <property type="match status" value="1"/>
</dbReference>
<dbReference type="RefSeq" id="WP_113619041.1">
    <property type="nucleotide sequence ID" value="NZ_QFFJ01000002.1"/>
</dbReference>
<name>A0A365XVA3_9BACT</name>
<dbReference type="InterPro" id="IPR016040">
    <property type="entry name" value="NAD(P)-bd_dom"/>
</dbReference>
<evidence type="ECO:0000313" key="2">
    <source>
        <dbReference type="EMBL" id="RBL90292.1"/>
    </source>
</evidence>
<feature type="domain" description="NAD(P)-binding" evidence="1">
    <location>
        <begin position="7"/>
        <end position="114"/>
    </location>
</feature>
<organism evidence="2 3">
    <name type="scientific">Chitinophaga flava</name>
    <dbReference type="NCBI Taxonomy" id="2259036"/>
    <lineage>
        <taxon>Bacteria</taxon>
        <taxon>Pseudomonadati</taxon>
        <taxon>Bacteroidota</taxon>
        <taxon>Chitinophagia</taxon>
        <taxon>Chitinophagales</taxon>
        <taxon>Chitinophagaceae</taxon>
        <taxon>Chitinophaga</taxon>
    </lineage>
</organism>
<dbReference type="PANTHER" id="PTHR43162:SF1">
    <property type="entry name" value="PRESTALK A DIFFERENTIATION PROTEIN A"/>
    <property type="match status" value="1"/>
</dbReference>
<dbReference type="Proteomes" id="UP000253410">
    <property type="component" value="Unassembled WGS sequence"/>
</dbReference>
<keyword evidence="3" id="KW-1185">Reference proteome</keyword>
<sequence>MRYTITGSLGNISKLLVTKLVEEGHHVTLISSDPQKATTIKDIGAVPAIGDIQQVNFLTDAFSDADAVYTMVPIQFDHSDWRAQIRQTGQIYAQAIRQAGIKRVVNLSSIGAHSPDGCGPVSGLYDVEQTLNQLENIQLTHLRPANFYINFFAEVAQIRHQGLIGRNYPANTPVVMVDIPAIADAAATALTTATEHLRSIQYIVSDIRTAGESAAVLGQAIGRPELPWVEYPDNEYYDILVANGLPANIAANYIELGTAIRTGKLFEDFYQQSGIPKTGSKLEAFAQVFAAVYHAANV</sequence>
<dbReference type="InterPro" id="IPR051604">
    <property type="entry name" value="Ergot_Alk_Oxidoreductase"/>
</dbReference>
<accession>A0A365XVA3</accession>
<dbReference type="SUPFAM" id="SSF51735">
    <property type="entry name" value="NAD(P)-binding Rossmann-fold domains"/>
    <property type="match status" value="1"/>
</dbReference>
<dbReference type="Gene3D" id="3.40.50.720">
    <property type="entry name" value="NAD(P)-binding Rossmann-like Domain"/>
    <property type="match status" value="1"/>
</dbReference>
<dbReference type="OrthoDB" id="2149806at2"/>
<dbReference type="AlphaFoldDB" id="A0A365XVA3"/>
<dbReference type="Gene3D" id="3.90.25.10">
    <property type="entry name" value="UDP-galactose 4-epimerase, domain 1"/>
    <property type="match status" value="1"/>
</dbReference>
<comment type="caution">
    <text evidence="2">The sequence shown here is derived from an EMBL/GenBank/DDBJ whole genome shotgun (WGS) entry which is preliminary data.</text>
</comment>
<evidence type="ECO:0000259" key="1">
    <source>
        <dbReference type="Pfam" id="PF13460"/>
    </source>
</evidence>
<dbReference type="InterPro" id="IPR036291">
    <property type="entry name" value="NAD(P)-bd_dom_sf"/>
</dbReference>
<proteinExistence type="predicted"/>
<reference evidence="2 3" key="1">
    <citation type="submission" date="2018-05" db="EMBL/GenBank/DDBJ databases">
        <title>Chitinophaga sp. K3CV102501T nov., isolated from isolated from a monsoon evergreen broad-leaved forest soil.</title>
        <authorList>
            <person name="Lv Y."/>
        </authorList>
    </citation>
    <scope>NUCLEOTIDE SEQUENCE [LARGE SCALE GENOMIC DNA]</scope>
    <source>
        <strain evidence="2 3">GDMCC 1.1325</strain>
    </source>
</reference>